<keyword evidence="1" id="KW-0732">Signal</keyword>
<organism evidence="2 3">
    <name type="scientific">Vibrio algarum</name>
    <dbReference type="NCBI Taxonomy" id="3020714"/>
    <lineage>
        <taxon>Bacteria</taxon>
        <taxon>Pseudomonadati</taxon>
        <taxon>Pseudomonadota</taxon>
        <taxon>Gammaproteobacteria</taxon>
        <taxon>Vibrionales</taxon>
        <taxon>Vibrionaceae</taxon>
        <taxon>Vibrio</taxon>
    </lineage>
</organism>
<name>A0ABT4YVD3_9VIBR</name>
<proteinExistence type="predicted"/>
<feature type="chain" id="PRO_5045214854" description="DNA-binding protein" evidence="1">
    <location>
        <begin position="22"/>
        <end position="223"/>
    </location>
</feature>
<evidence type="ECO:0000313" key="3">
    <source>
        <dbReference type="Proteomes" id="UP001210678"/>
    </source>
</evidence>
<accession>A0ABT4YVD3</accession>
<keyword evidence="3" id="KW-1185">Reference proteome</keyword>
<gene>
    <name evidence="2" type="ORF">PGX00_15585</name>
</gene>
<protein>
    <recommendedName>
        <fullName evidence="4">DNA-binding protein</fullName>
    </recommendedName>
</protein>
<evidence type="ECO:0000313" key="2">
    <source>
        <dbReference type="EMBL" id="MDB1124979.1"/>
    </source>
</evidence>
<dbReference type="Proteomes" id="UP001210678">
    <property type="component" value="Unassembled WGS sequence"/>
</dbReference>
<evidence type="ECO:0008006" key="4">
    <source>
        <dbReference type="Google" id="ProtNLM"/>
    </source>
</evidence>
<evidence type="ECO:0000256" key="1">
    <source>
        <dbReference type="SAM" id="SignalP"/>
    </source>
</evidence>
<feature type="signal peptide" evidence="1">
    <location>
        <begin position="1"/>
        <end position="21"/>
    </location>
</feature>
<reference evidence="2 3" key="1">
    <citation type="submission" date="2023-01" db="EMBL/GenBank/DDBJ databases">
        <title>Vibrio sp. KJ40-1 sp.nov, isolated from marine algae.</title>
        <authorList>
            <person name="Butt M."/>
            <person name="Kim J.M.J."/>
            <person name="Jeon C.O.C."/>
        </authorList>
    </citation>
    <scope>NUCLEOTIDE SEQUENCE [LARGE SCALE GENOMIC DNA]</scope>
    <source>
        <strain evidence="2 3">KJ40-1</strain>
    </source>
</reference>
<dbReference type="EMBL" id="JAQLOI010000003">
    <property type="protein sequence ID" value="MDB1124979.1"/>
    <property type="molecule type" value="Genomic_DNA"/>
</dbReference>
<comment type="caution">
    <text evidence="2">The sequence shown here is derived from an EMBL/GenBank/DDBJ whole genome shotgun (WGS) entry which is preliminary data.</text>
</comment>
<dbReference type="RefSeq" id="WP_272138262.1">
    <property type="nucleotide sequence ID" value="NZ_JAQLOI010000003.1"/>
</dbReference>
<sequence length="223" mass="24018">MKKFVSLVTIIYTLTLSSAFASQNVNLKGTVVEAMNSGGYAYVLVELESEHRWFAGPSAQINVGDVVSFNEEGIAMTEFHSKSLNRDFDVIYFVNAIQNGNTVSAVAGKKSMAGMVTEKITPAEGGQTLAEIVAQKEAMSGKTVMLRGKVVKFSPHIMKTNWLHIQDGTSDAVTGVGDLTITTSDSAKVGDIVTITGKLTLNKDFGYGYKYDLIIEDATVVTE</sequence>